<dbReference type="AlphaFoldDB" id="A0A2A7D1T8"/>
<dbReference type="Proteomes" id="UP000220192">
    <property type="component" value="Unassembled WGS sequence"/>
</dbReference>
<accession>A0A2A7D1T8</accession>
<proteinExistence type="predicted"/>
<evidence type="ECO:0008006" key="3">
    <source>
        <dbReference type="Google" id="ProtNLM"/>
    </source>
</evidence>
<reference evidence="1 2" key="1">
    <citation type="submission" date="2017-09" db="EMBL/GenBank/DDBJ databases">
        <title>Large-scale bioinformatics analysis of Bacillus genomes uncovers conserved roles of natural products in bacterial physiology.</title>
        <authorList>
            <consortium name="Agbiome Team Llc"/>
            <person name="Bleich R.M."/>
            <person name="Grubbs K.J."/>
            <person name="Santa Maria K.C."/>
            <person name="Allen S.E."/>
            <person name="Farag S."/>
            <person name="Shank E.A."/>
            <person name="Bowers A."/>
        </authorList>
    </citation>
    <scope>NUCLEOTIDE SEQUENCE [LARGE SCALE GENOMIC DNA]</scope>
    <source>
        <strain evidence="1 2">AFS095574</strain>
    </source>
</reference>
<sequence>MSQFLDAQARENGTKFLVYAQNKKLKGFEQPEAIFINLPPGTIQPGPEDEKMYVVDAKDKSEYKFVGEGPPYHGPRFPAVKPDQEGHFDYVKPDERAFSSTVMYATVRRVLDIWEDYFGHEIEWFFHAEFPKLELIPRVEWDNAQSGNGFLEFGFGRNADRTIDHSNPYCENFDVLAHEMGHTIKNSIIGWPHRNQDTKEYHGHHEAFGDLIAIVSVLHFDSVINHILKNTKGNLFSVNELSRMGELSESREIRQAFNDMKMSDVQGEEEEHLLSEPFTGGAFDILVQVFQIHLIEKGLITKELGEKAYKTHDRHTSEDERNNIHKEFEERYQGNEDAFKKALLDARDYFGKLMAKAWSNTSPNNLTYGKVLNHIVEADQELNQGEYKQAILDCFDWREILPEAEGHRMLLKTHIVDELER</sequence>
<dbReference type="RefSeq" id="WP_097842008.1">
    <property type="nucleotide sequence ID" value="NZ_NVLX01000034.1"/>
</dbReference>
<dbReference type="SUPFAM" id="SSF55486">
    <property type="entry name" value="Metalloproteases ('zincins'), catalytic domain"/>
    <property type="match status" value="1"/>
</dbReference>
<evidence type="ECO:0000313" key="1">
    <source>
        <dbReference type="EMBL" id="PDZ13935.1"/>
    </source>
</evidence>
<comment type="caution">
    <text evidence="1">The sequence shown here is derived from an EMBL/GenBank/DDBJ whole genome shotgun (WGS) entry which is preliminary data.</text>
</comment>
<protein>
    <recommendedName>
        <fullName evidence="3">Peptidase M4 C-terminal domain-containing protein</fullName>
    </recommendedName>
</protein>
<gene>
    <name evidence="1" type="ORF">CON16_27360</name>
</gene>
<dbReference type="EMBL" id="NVLX01000034">
    <property type="protein sequence ID" value="PDZ13935.1"/>
    <property type="molecule type" value="Genomic_DNA"/>
</dbReference>
<organism evidence="1 2">
    <name type="scientific">Bacillus anthracis</name>
    <name type="common">anthrax bacterium</name>
    <dbReference type="NCBI Taxonomy" id="1392"/>
    <lineage>
        <taxon>Bacteria</taxon>
        <taxon>Bacillati</taxon>
        <taxon>Bacillota</taxon>
        <taxon>Bacilli</taxon>
        <taxon>Bacillales</taxon>
        <taxon>Bacillaceae</taxon>
        <taxon>Bacillus</taxon>
        <taxon>Bacillus cereus group</taxon>
    </lineage>
</organism>
<name>A0A2A7D1T8_BACAN</name>
<evidence type="ECO:0000313" key="2">
    <source>
        <dbReference type="Proteomes" id="UP000220192"/>
    </source>
</evidence>